<keyword evidence="1" id="KW-0812">Transmembrane</keyword>
<dbReference type="AlphaFoldDB" id="A0AAQ3LG65"/>
<evidence type="ECO:0000259" key="2">
    <source>
        <dbReference type="Pfam" id="PF07589"/>
    </source>
</evidence>
<keyword evidence="4" id="KW-1185">Reference proteome</keyword>
<feature type="domain" description="Ice-binding protein C-terminal" evidence="2">
    <location>
        <begin position="250"/>
        <end position="274"/>
    </location>
</feature>
<accession>A0AAQ3LG65</accession>
<protein>
    <submittedName>
        <fullName evidence="3">PEP-CTERM sorting domain-containing protein</fullName>
    </submittedName>
</protein>
<evidence type="ECO:0000313" key="4">
    <source>
        <dbReference type="Proteomes" id="UP001304300"/>
    </source>
</evidence>
<dbReference type="InterPro" id="IPR013424">
    <property type="entry name" value="Ice-binding_C"/>
</dbReference>
<feature type="transmembrane region" description="Helical" evidence="1">
    <location>
        <begin position="254"/>
        <end position="271"/>
    </location>
</feature>
<proteinExistence type="predicted"/>
<reference evidence="3 4" key="1">
    <citation type="submission" date="2023-10" db="EMBL/GenBank/DDBJ databases">
        <title>Rubellicoccus peritrichatus gen. nov., sp. nov., isolated from an algae of coral reef tank.</title>
        <authorList>
            <person name="Luo J."/>
        </authorList>
    </citation>
    <scope>NUCLEOTIDE SEQUENCE [LARGE SCALE GENOMIC DNA]</scope>
    <source>
        <strain evidence="3 4">CR14</strain>
    </source>
</reference>
<organism evidence="3 4">
    <name type="scientific">Rubellicoccus peritrichatus</name>
    <dbReference type="NCBI Taxonomy" id="3080537"/>
    <lineage>
        <taxon>Bacteria</taxon>
        <taxon>Pseudomonadati</taxon>
        <taxon>Verrucomicrobiota</taxon>
        <taxon>Opitutia</taxon>
        <taxon>Puniceicoccales</taxon>
        <taxon>Cerasicoccaceae</taxon>
        <taxon>Rubellicoccus</taxon>
    </lineage>
</organism>
<evidence type="ECO:0000313" key="3">
    <source>
        <dbReference type="EMBL" id="WOO43270.1"/>
    </source>
</evidence>
<keyword evidence="1" id="KW-1133">Transmembrane helix</keyword>
<dbReference type="NCBIfam" id="TIGR02595">
    <property type="entry name" value="PEP_CTERM"/>
    <property type="match status" value="1"/>
</dbReference>
<sequence length="276" mass="27860">MSSAVLGLATLAGAQVLMLNFRNTGGPSSGNLTNSPYNTENPGFADTTWNNVSNSDVGSGLFWADGTAATGIGFDLGVANLDVSTVVDLSTAVGSANNLGTIVNTGIYAGDSIATGGIFNGSTTDRFELGLQVTGLTAGTYEVYVTGRNTNANNSATLPYTYYASGGVSGANFDFADYDSASVSFSGSTDATAAWVEAGNADANYGKFIVSISAGEALNIVSNGDGGQGTGGSPVGTANRGFLNSVQIVAVPEPGTWALMFGIAVFVCVVIRRKLA</sequence>
<dbReference type="EMBL" id="CP136920">
    <property type="protein sequence ID" value="WOO43270.1"/>
    <property type="molecule type" value="Genomic_DNA"/>
</dbReference>
<dbReference type="RefSeq" id="WP_317835815.1">
    <property type="nucleotide sequence ID" value="NZ_CP136920.1"/>
</dbReference>
<keyword evidence="1" id="KW-0472">Membrane</keyword>
<dbReference type="KEGG" id="puo:RZN69_09225"/>
<dbReference type="Pfam" id="PF07589">
    <property type="entry name" value="PEP-CTERM"/>
    <property type="match status" value="1"/>
</dbReference>
<name>A0AAQ3LG65_9BACT</name>
<gene>
    <name evidence="3" type="ORF">RZN69_09225</name>
</gene>
<dbReference type="Proteomes" id="UP001304300">
    <property type="component" value="Chromosome"/>
</dbReference>
<evidence type="ECO:0000256" key="1">
    <source>
        <dbReference type="SAM" id="Phobius"/>
    </source>
</evidence>